<feature type="transmembrane region" description="Helical" evidence="5">
    <location>
        <begin position="63"/>
        <end position="83"/>
    </location>
</feature>
<feature type="transmembrane region" description="Helical" evidence="5">
    <location>
        <begin position="366"/>
        <end position="386"/>
    </location>
</feature>
<dbReference type="SUPFAM" id="SSF103473">
    <property type="entry name" value="MFS general substrate transporter"/>
    <property type="match status" value="1"/>
</dbReference>
<evidence type="ECO:0000259" key="6">
    <source>
        <dbReference type="PROSITE" id="PS50850"/>
    </source>
</evidence>
<dbReference type="GO" id="GO:0015291">
    <property type="term" value="F:secondary active transmembrane transporter activity"/>
    <property type="evidence" value="ECO:0007669"/>
    <property type="project" value="UniProtKB-ARBA"/>
</dbReference>
<evidence type="ECO:0000256" key="2">
    <source>
        <dbReference type="ARBA" id="ARBA00022692"/>
    </source>
</evidence>
<dbReference type="InterPro" id="IPR036259">
    <property type="entry name" value="MFS_trans_sf"/>
</dbReference>
<dbReference type="FunFam" id="1.20.1250.20:FF:000059">
    <property type="entry name" value="Solute carrier family 17 member 9"/>
    <property type="match status" value="1"/>
</dbReference>
<reference evidence="8" key="1">
    <citation type="submission" date="2025-08" db="UniProtKB">
        <authorList>
            <consortium name="RefSeq"/>
        </authorList>
    </citation>
    <scope>IDENTIFICATION</scope>
</reference>
<sequence length="424" mass="46964">MQLQISLDISTDDRIDSWSRRERQKWFLSLLSGTCLIYATRTSVPLLIPVISEEKNWSKFDSGIILSSFFWGYTLTQVASGYISDRIGGQKVLWISALGWSATTFFLPEIIEFFSDDGTTVFLVAAVRMINGAFQGMHFPSTISLISQRLHEAERASFFSLLTSGSALGTLLTASLGSYLLDNYNWATVFRVLGSMSLAWTLFLSYHTLSFKGKMTSTKMITGYTLPWSKLLSKPPFWSCVIGHACQNNCFFVLLSWMSTYFHDTFPEAKGWIVNMVPWLSMLPCTFLGKALSEKIIKAGYSVTVTRKIIQTICFVVEIGSLLFLTKVESFQSAIFCLALIIGGSGFHNNAIAVNPSDLAPKHSGSVFGLMNTVGAIPGFLGVYFSGHILHVTHSWPVVFLFIAVIDALGCIMYLLFGSGQAII</sequence>
<feature type="transmembrane region" description="Helical" evidence="5">
    <location>
        <begin position="309"/>
        <end position="325"/>
    </location>
</feature>
<comment type="subcellular location">
    <subcellularLocation>
        <location evidence="1">Membrane</location>
        <topology evidence="1">Multi-pass membrane protein</topology>
    </subcellularLocation>
</comment>
<feature type="transmembrane region" description="Helical" evidence="5">
    <location>
        <begin position="158"/>
        <end position="180"/>
    </location>
</feature>
<dbReference type="Gene3D" id="1.20.1250.20">
    <property type="entry name" value="MFS general substrate transporter like domains"/>
    <property type="match status" value="2"/>
</dbReference>
<accession>A0A6I9WCM9</accession>
<keyword evidence="4 5" id="KW-0472">Membrane</keyword>
<dbReference type="InterPro" id="IPR050382">
    <property type="entry name" value="MFS_Na/Anion_cotransporter"/>
</dbReference>
<proteinExistence type="predicted"/>
<feature type="transmembrane region" description="Helical" evidence="5">
    <location>
        <begin position="123"/>
        <end position="146"/>
    </location>
</feature>
<organism evidence="7 8">
    <name type="scientific">Pogonomyrmex barbatus</name>
    <name type="common">red harvester ant</name>
    <dbReference type="NCBI Taxonomy" id="144034"/>
    <lineage>
        <taxon>Eukaryota</taxon>
        <taxon>Metazoa</taxon>
        <taxon>Ecdysozoa</taxon>
        <taxon>Arthropoda</taxon>
        <taxon>Hexapoda</taxon>
        <taxon>Insecta</taxon>
        <taxon>Pterygota</taxon>
        <taxon>Neoptera</taxon>
        <taxon>Endopterygota</taxon>
        <taxon>Hymenoptera</taxon>
        <taxon>Apocrita</taxon>
        <taxon>Aculeata</taxon>
        <taxon>Formicoidea</taxon>
        <taxon>Formicidae</taxon>
        <taxon>Myrmicinae</taxon>
        <taxon>Pogonomyrmex</taxon>
    </lineage>
</organism>
<dbReference type="InterPro" id="IPR044777">
    <property type="entry name" value="SLC17A9-like"/>
</dbReference>
<dbReference type="InterPro" id="IPR020846">
    <property type="entry name" value="MFS_dom"/>
</dbReference>
<dbReference type="CDD" id="cd17380">
    <property type="entry name" value="MFS_SLC17A9_like"/>
    <property type="match status" value="1"/>
</dbReference>
<dbReference type="GO" id="GO:0016020">
    <property type="term" value="C:membrane"/>
    <property type="evidence" value="ECO:0007669"/>
    <property type="project" value="UniProtKB-SubCell"/>
</dbReference>
<dbReference type="AlphaFoldDB" id="A0A6I9WCM9"/>
<feature type="transmembrane region" description="Helical" evidence="5">
    <location>
        <begin position="186"/>
        <end position="206"/>
    </location>
</feature>
<evidence type="ECO:0000256" key="3">
    <source>
        <dbReference type="ARBA" id="ARBA00022989"/>
    </source>
</evidence>
<dbReference type="CTD" id="33650"/>
<dbReference type="PROSITE" id="PS50850">
    <property type="entry name" value="MFS"/>
    <property type="match status" value="1"/>
</dbReference>
<feature type="transmembrane region" description="Helical" evidence="5">
    <location>
        <begin position="331"/>
        <end position="354"/>
    </location>
</feature>
<keyword evidence="2 5" id="KW-0812">Transmembrane</keyword>
<feature type="transmembrane region" description="Helical" evidence="5">
    <location>
        <begin position="398"/>
        <end position="417"/>
    </location>
</feature>
<gene>
    <name evidence="8" type="primary">LOC105426987</name>
</gene>
<evidence type="ECO:0000256" key="4">
    <source>
        <dbReference type="ARBA" id="ARBA00023136"/>
    </source>
</evidence>
<dbReference type="GeneID" id="105426987"/>
<protein>
    <submittedName>
        <fullName evidence="8">Solute carrier family 17 member 9 isoform X1</fullName>
    </submittedName>
</protein>
<dbReference type="RefSeq" id="XP_011636765.1">
    <property type="nucleotide sequence ID" value="XM_011638463.2"/>
</dbReference>
<dbReference type="PANTHER" id="PTHR11662:SF279">
    <property type="entry name" value="VOLTAGE-GATED PURINE NUCLEOTIDE UNIPORTER SLC17A9"/>
    <property type="match status" value="1"/>
</dbReference>
<evidence type="ECO:0000256" key="5">
    <source>
        <dbReference type="SAM" id="Phobius"/>
    </source>
</evidence>
<dbReference type="GO" id="GO:0015867">
    <property type="term" value="P:ATP transport"/>
    <property type="evidence" value="ECO:0007669"/>
    <property type="project" value="TreeGrafter"/>
</dbReference>
<dbReference type="PANTHER" id="PTHR11662">
    <property type="entry name" value="SOLUTE CARRIER FAMILY 17"/>
    <property type="match status" value="1"/>
</dbReference>
<evidence type="ECO:0000256" key="1">
    <source>
        <dbReference type="ARBA" id="ARBA00004141"/>
    </source>
</evidence>
<dbReference type="KEGG" id="pbar:105426987"/>
<feature type="transmembrane region" description="Helical" evidence="5">
    <location>
        <begin position="92"/>
        <end position="111"/>
    </location>
</feature>
<evidence type="ECO:0000313" key="7">
    <source>
        <dbReference type="Proteomes" id="UP000504615"/>
    </source>
</evidence>
<keyword evidence="3 5" id="KW-1133">Transmembrane helix</keyword>
<feature type="domain" description="Major facilitator superfamily (MFS) profile" evidence="6">
    <location>
        <begin position="26"/>
        <end position="422"/>
    </location>
</feature>
<dbReference type="Pfam" id="PF07690">
    <property type="entry name" value="MFS_1"/>
    <property type="match status" value="1"/>
</dbReference>
<dbReference type="Proteomes" id="UP000504615">
    <property type="component" value="Unplaced"/>
</dbReference>
<dbReference type="InterPro" id="IPR011701">
    <property type="entry name" value="MFS"/>
</dbReference>
<keyword evidence="7" id="KW-1185">Reference proteome</keyword>
<dbReference type="OrthoDB" id="2985014at2759"/>
<feature type="transmembrane region" description="Helical" evidence="5">
    <location>
        <begin position="26"/>
        <end position="51"/>
    </location>
</feature>
<name>A0A6I9WCM9_9HYME</name>
<evidence type="ECO:0000313" key="8">
    <source>
        <dbReference type="RefSeq" id="XP_011636765.1"/>
    </source>
</evidence>